<dbReference type="InterPro" id="IPR036010">
    <property type="entry name" value="2Fe-2S_ferredoxin-like_sf"/>
</dbReference>
<dbReference type="SUPFAM" id="SSF54292">
    <property type="entry name" value="2Fe-2S ferredoxin-like"/>
    <property type="match status" value="1"/>
</dbReference>
<dbReference type="Gene3D" id="3.30.70.20">
    <property type="match status" value="1"/>
</dbReference>
<dbReference type="InterPro" id="IPR017900">
    <property type="entry name" value="4Fe4S_Fe_S_CS"/>
</dbReference>
<reference evidence="7" key="1">
    <citation type="submission" date="2016-02" db="EMBL/GenBank/DDBJ databases">
        <authorList>
            <person name="Mitreva M."/>
            <person name="Pepin K.H."/>
            <person name="Mihindukulasuriya K.A."/>
            <person name="Fulton R."/>
            <person name="Fronick C."/>
            <person name="O'Laughlin M."/>
            <person name="Miner T."/>
            <person name="Herter B."/>
            <person name="Rosa B.A."/>
            <person name="Cordes M."/>
            <person name="Tomlinson C."/>
            <person name="Wollam A."/>
            <person name="Palsikar V.B."/>
            <person name="Mardis E.R."/>
            <person name="Wilson R.K."/>
        </authorList>
    </citation>
    <scope>NUCLEOTIDE SEQUENCE [LARGE SCALE GENOMIC DNA]</scope>
    <source>
        <strain evidence="7">DSM 22607</strain>
    </source>
</reference>
<evidence type="ECO:0000259" key="4">
    <source>
        <dbReference type="PROSITE" id="PS51085"/>
    </source>
</evidence>
<dbReference type="InterPro" id="IPR017896">
    <property type="entry name" value="4Fe4S_Fe-S-bd"/>
</dbReference>
<feature type="domain" description="4Fe-4S ferredoxin-type" evidence="5">
    <location>
        <begin position="148"/>
        <end position="176"/>
    </location>
</feature>
<dbReference type="Pfam" id="PF12838">
    <property type="entry name" value="Fer4_7"/>
    <property type="match status" value="1"/>
</dbReference>
<dbReference type="Proteomes" id="UP000070366">
    <property type="component" value="Unassembled WGS sequence"/>
</dbReference>
<evidence type="ECO:0000259" key="5">
    <source>
        <dbReference type="PROSITE" id="PS51379"/>
    </source>
</evidence>
<keyword evidence="7" id="KW-1185">Reference proteome</keyword>
<sequence length="241" mass="26989">MRGETQKVMEKMVNVFLFGKKYSVPAGLTIMGAMEYAGYKLVRGCGCRNGFCGACTTIYRVKGDNTLKFCLACQTTVEDNMYVATLPYFPIVKPLYDIGEVRPDEQVMMQLYPEIYKCIGCNACTKACTQDLKVMQYIAHAQRGEYGKCAELSFDCVMCGACSARCPAEISHPQVAVLARRLTGKYIAPEAKHLTQRVKDIEHGDFTQLLEDVAAKPIEELKELYNHREIESDQTAPTDED</sequence>
<keyword evidence="3" id="KW-0411">Iron-sulfur</keyword>
<dbReference type="EMBL" id="LSZW01000047">
    <property type="protein sequence ID" value="KXK66165.1"/>
    <property type="molecule type" value="Genomic_DNA"/>
</dbReference>
<dbReference type="PATRIC" id="fig|626937.4.peg.889"/>
<feature type="domain" description="2Fe-2S ferredoxin-type" evidence="4">
    <location>
        <begin position="11"/>
        <end position="89"/>
    </location>
</feature>
<dbReference type="PROSITE" id="PS00198">
    <property type="entry name" value="4FE4S_FER_1"/>
    <property type="match status" value="1"/>
</dbReference>
<evidence type="ECO:0000313" key="6">
    <source>
        <dbReference type="EMBL" id="KXK66165.1"/>
    </source>
</evidence>
<organism evidence="6 7">
    <name type="scientific">Christensenella minuta</name>
    <dbReference type="NCBI Taxonomy" id="626937"/>
    <lineage>
        <taxon>Bacteria</taxon>
        <taxon>Bacillati</taxon>
        <taxon>Bacillota</taxon>
        <taxon>Clostridia</taxon>
        <taxon>Christensenellales</taxon>
        <taxon>Christensenellaceae</taxon>
        <taxon>Christensenella</taxon>
    </lineage>
</organism>
<evidence type="ECO:0000313" key="7">
    <source>
        <dbReference type="Proteomes" id="UP000070366"/>
    </source>
</evidence>
<comment type="caution">
    <text evidence="6">The sequence shown here is derived from an EMBL/GenBank/DDBJ whole genome shotgun (WGS) entry which is preliminary data.</text>
</comment>
<dbReference type="CDD" id="cd00207">
    <property type="entry name" value="fer2"/>
    <property type="match status" value="1"/>
</dbReference>
<feature type="domain" description="4Fe-4S ferredoxin-type" evidence="5">
    <location>
        <begin position="107"/>
        <end position="138"/>
    </location>
</feature>
<dbReference type="InterPro" id="IPR001041">
    <property type="entry name" value="2Fe-2S_ferredoxin-type"/>
</dbReference>
<keyword evidence="2" id="KW-0408">Iron</keyword>
<evidence type="ECO:0000256" key="2">
    <source>
        <dbReference type="ARBA" id="ARBA00023004"/>
    </source>
</evidence>
<accession>A0A136Q651</accession>
<dbReference type="Pfam" id="PF13510">
    <property type="entry name" value="Fer2_4"/>
    <property type="match status" value="1"/>
</dbReference>
<dbReference type="InterPro" id="IPR006058">
    <property type="entry name" value="2Fe2S_fd_BS"/>
</dbReference>
<proteinExistence type="predicted"/>
<evidence type="ECO:0000256" key="1">
    <source>
        <dbReference type="ARBA" id="ARBA00022723"/>
    </source>
</evidence>
<dbReference type="PROSITE" id="PS51085">
    <property type="entry name" value="2FE2S_FER_2"/>
    <property type="match status" value="1"/>
</dbReference>
<gene>
    <name evidence="6" type="ORF">HMPREF3293_00901</name>
</gene>
<dbReference type="STRING" id="626937.HMPREF3293_00901"/>
<evidence type="ECO:0000256" key="3">
    <source>
        <dbReference type="ARBA" id="ARBA00023014"/>
    </source>
</evidence>
<dbReference type="AlphaFoldDB" id="A0A136Q651"/>
<dbReference type="PROSITE" id="PS00197">
    <property type="entry name" value="2FE2S_FER_1"/>
    <property type="match status" value="1"/>
</dbReference>
<keyword evidence="1" id="KW-0479">Metal-binding</keyword>
<protein>
    <submittedName>
        <fullName evidence="6">4Fe-4S binding domain protein</fullName>
    </submittedName>
</protein>
<dbReference type="GO" id="GO:0046872">
    <property type="term" value="F:metal ion binding"/>
    <property type="evidence" value="ECO:0007669"/>
    <property type="project" value="UniProtKB-KW"/>
</dbReference>
<dbReference type="GO" id="GO:0051537">
    <property type="term" value="F:2 iron, 2 sulfur cluster binding"/>
    <property type="evidence" value="ECO:0007669"/>
    <property type="project" value="InterPro"/>
</dbReference>
<name>A0A136Q651_9FIRM</name>
<dbReference type="SUPFAM" id="SSF46548">
    <property type="entry name" value="alpha-helical ferredoxin"/>
    <property type="match status" value="1"/>
</dbReference>
<dbReference type="PROSITE" id="PS51379">
    <property type="entry name" value="4FE4S_FER_2"/>
    <property type="match status" value="2"/>
</dbReference>